<dbReference type="AlphaFoldDB" id="A0A9P5X4F0"/>
<reference evidence="17" key="1">
    <citation type="submission" date="2020-11" db="EMBL/GenBank/DDBJ databases">
        <authorList>
            <consortium name="DOE Joint Genome Institute"/>
            <person name="Ahrendt S."/>
            <person name="Riley R."/>
            <person name="Andreopoulos W."/>
            <person name="Labutti K."/>
            <person name="Pangilinan J."/>
            <person name="Ruiz-Duenas F.J."/>
            <person name="Barrasa J.M."/>
            <person name="Sanchez-Garcia M."/>
            <person name="Camarero S."/>
            <person name="Miyauchi S."/>
            <person name="Serrano A."/>
            <person name="Linde D."/>
            <person name="Babiker R."/>
            <person name="Drula E."/>
            <person name="Ayuso-Fernandez I."/>
            <person name="Pacheco R."/>
            <person name="Padilla G."/>
            <person name="Ferreira P."/>
            <person name="Barriuso J."/>
            <person name="Kellner H."/>
            <person name="Castanera R."/>
            <person name="Alfaro M."/>
            <person name="Ramirez L."/>
            <person name="Pisabarro A.G."/>
            <person name="Kuo A."/>
            <person name="Tritt A."/>
            <person name="Lipzen A."/>
            <person name="He G."/>
            <person name="Yan M."/>
            <person name="Ng V."/>
            <person name="Cullen D."/>
            <person name="Martin F."/>
            <person name="Rosso M.-N."/>
            <person name="Henrissat B."/>
            <person name="Hibbett D."/>
            <person name="Martinez A.T."/>
            <person name="Grigoriev I.V."/>
        </authorList>
    </citation>
    <scope>NUCLEOTIDE SEQUENCE</scope>
    <source>
        <strain evidence="17">MF-IS2</strain>
    </source>
</reference>
<evidence type="ECO:0000256" key="1">
    <source>
        <dbReference type="ARBA" id="ARBA00004651"/>
    </source>
</evidence>
<dbReference type="InterPro" id="IPR017927">
    <property type="entry name" value="FAD-bd_FR_type"/>
</dbReference>
<evidence type="ECO:0000313" key="17">
    <source>
        <dbReference type="EMBL" id="KAF9444633.1"/>
    </source>
</evidence>
<proteinExistence type="inferred from homology"/>
<dbReference type="EMBL" id="MU151360">
    <property type="protein sequence ID" value="KAF9444633.1"/>
    <property type="molecule type" value="Genomic_DNA"/>
</dbReference>
<evidence type="ECO:0000256" key="13">
    <source>
        <dbReference type="ARBA" id="ARBA00048483"/>
    </source>
</evidence>
<dbReference type="InterPro" id="IPR039261">
    <property type="entry name" value="FNR_nucleotide-bd"/>
</dbReference>
<feature type="transmembrane region" description="Helical" evidence="15">
    <location>
        <begin position="266"/>
        <end position="286"/>
    </location>
</feature>
<dbReference type="EC" id="1.16.1.9" evidence="3"/>
<evidence type="ECO:0000256" key="10">
    <source>
        <dbReference type="ARBA" id="ARBA00023065"/>
    </source>
</evidence>
<feature type="transmembrane region" description="Helical" evidence="15">
    <location>
        <begin position="47"/>
        <end position="71"/>
    </location>
</feature>
<dbReference type="PROSITE" id="PS51384">
    <property type="entry name" value="FAD_FR"/>
    <property type="match status" value="1"/>
</dbReference>
<feature type="transmembrane region" description="Helical" evidence="15">
    <location>
        <begin position="127"/>
        <end position="148"/>
    </location>
</feature>
<feature type="transmembrane region" description="Helical" evidence="15">
    <location>
        <begin position="197"/>
        <end position="218"/>
    </location>
</feature>
<evidence type="ECO:0000256" key="15">
    <source>
        <dbReference type="SAM" id="Phobius"/>
    </source>
</evidence>
<evidence type="ECO:0000256" key="4">
    <source>
        <dbReference type="ARBA" id="ARBA00022448"/>
    </source>
</evidence>
<dbReference type="PANTHER" id="PTHR32361">
    <property type="entry name" value="FERRIC/CUPRIC REDUCTASE TRANSMEMBRANE COMPONENT"/>
    <property type="match status" value="1"/>
</dbReference>
<evidence type="ECO:0000256" key="8">
    <source>
        <dbReference type="ARBA" id="ARBA00022989"/>
    </source>
</evidence>
<evidence type="ECO:0000256" key="5">
    <source>
        <dbReference type="ARBA" id="ARBA00022475"/>
    </source>
</evidence>
<comment type="caution">
    <text evidence="17">The sequence shown here is derived from an EMBL/GenBank/DDBJ whole genome shotgun (WGS) entry which is preliminary data.</text>
</comment>
<comment type="catalytic activity">
    <reaction evidence="13">
        <text>2 a Fe(II)-siderophore + NADP(+) + H(+) = 2 a Fe(III)-siderophore + NADPH</text>
        <dbReference type="Rhea" id="RHEA:28795"/>
        <dbReference type="Rhea" id="RHEA-COMP:11342"/>
        <dbReference type="Rhea" id="RHEA-COMP:11344"/>
        <dbReference type="ChEBI" id="CHEBI:15378"/>
        <dbReference type="ChEBI" id="CHEBI:29033"/>
        <dbReference type="ChEBI" id="CHEBI:29034"/>
        <dbReference type="ChEBI" id="CHEBI:57783"/>
        <dbReference type="ChEBI" id="CHEBI:58349"/>
        <dbReference type="EC" id="1.16.1.9"/>
    </reaction>
</comment>
<keyword evidence="7" id="KW-0249">Electron transport</keyword>
<comment type="subcellular location">
    <subcellularLocation>
        <location evidence="1">Cell membrane</location>
        <topology evidence="1">Multi-pass membrane protein</topology>
    </subcellularLocation>
</comment>
<keyword evidence="4" id="KW-0813">Transport</keyword>
<dbReference type="Proteomes" id="UP000807342">
    <property type="component" value="Unassembled WGS sequence"/>
</dbReference>
<feature type="transmembrane region" description="Helical" evidence="15">
    <location>
        <begin position="160"/>
        <end position="181"/>
    </location>
</feature>
<evidence type="ECO:0000256" key="14">
    <source>
        <dbReference type="SAM" id="MobiDB-lite"/>
    </source>
</evidence>
<comment type="similarity">
    <text evidence="2">Belongs to the ferric reductase (FRE) family.</text>
</comment>
<evidence type="ECO:0000256" key="9">
    <source>
        <dbReference type="ARBA" id="ARBA00023002"/>
    </source>
</evidence>
<evidence type="ECO:0000256" key="12">
    <source>
        <dbReference type="ARBA" id="ARBA00023180"/>
    </source>
</evidence>
<evidence type="ECO:0000256" key="3">
    <source>
        <dbReference type="ARBA" id="ARBA00012668"/>
    </source>
</evidence>
<protein>
    <recommendedName>
        <fullName evidence="3">ferric-chelate reductase (NADPH)</fullName>
        <ecNumber evidence="3">1.16.1.9</ecNumber>
    </recommendedName>
</protein>
<dbReference type="SFLD" id="SFLDG01168">
    <property type="entry name" value="Ferric_reductase_subgroup_(FRE"/>
    <property type="match status" value="1"/>
</dbReference>
<keyword evidence="8 15" id="KW-1133">Transmembrane helix</keyword>
<accession>A0A9P5X4F0</accession>
<dbReference type="InterPro" id="IPR051410">
    <property type="entry name" value="Ferric/Cupric_Reductase"/>
</dbReference>
<dbReference type="GO" id="GO:0006879">
    <property type="term" value="P:intracellular iron ion homeostasis"/>
    <property type="evidence" value="ECO:0007669"/>
    <property type="project" value="TreeGrafter"/>
</dbReference>
<keyword evidence="11 15" id="KW-0472">Membrane</keyword>
<dbReference type="SUPFAM" id="SSF63380">
    <property type="entry name" value="Riboflavin synthase domain-like"/>
    <property type="match status" value="1"/>
</dbReference>
<keyword evidence="9" id="KW-0560">Oxidoreductase</keyword>
<keyword evidence="6 15" id="KW-0812">Transmembrane</keyword>
<evidence type="ECO:0000256" key="11">
    <source>
        <dbReference type="ARBA" id="ARBA00023136"/>
    </source>
</evidence>
<dbReference type="GO" id="GO:0015677">
    <property type="term" value="P:copper ion import"/>
    <property type="evidence" value="ECO:0007669"/>
    <property type="project" value="TreeGrafter"/>
</dbReference>
<organism evidence="17 18">
    <name type="scientific">Macrolepiota fuliginosa MF-IS2</name>
    <dbReference type="NCBI Taxonomy" id="1400762"/>
    <lineage>
        <taxon>Eukaryota</taxon>
        <taxon>Fungi</taxon>
        <taxon>Dikarya</taxon>
        <taxon>Basidiomycota</taxon>
        <taxon>Agaricomycotina</taxon>
        <taxon>Agaricomycetes</taxon>
        <taxon>Agaricomycetidae</taxon>
        <taxon>Agaricales</taxon>
        <taxon>Agaricineae</taxon>
        <taxon>Agaricaceae</taxon>
        <taxon>Macrolepiota</taxon>
    </lineage>
</organism>
<feature type="region of interest" description="Disordered" evidence="14">
    <location>
        <begin position="537"/>
        <end position="565"/>
    </location>
</feature>
<dbReference type="Pfam" id="PF08030">
    <property type="entry name" value="NAD_binding_6"/>
    <property type="match status" value="1"/>
</dbReference>
<dbReference type="InterPro" id="IPR017938">
    <property type="entry name" value="Riboflavin_synthase-like_b-brl"/>
</dbReference>
<keyword evidence="10" id="KW-0406">Ion transport</keyword>
<dbReference type="GO" id="GO:0006826">
    <property type="term" value="P:iron ion transport"/>
    <property type="evidence" value="ECO:0007669"/>
    <property type="project" value="TreeGrafter"/>
</dbReference>
<dbReference type="SFLD" id="SFLDS00052">
    <property type="entry name" value="Ferric_Reductase_Domain"/>
    <property type="match status" value="1"/>
</dbReference>
<evidence type="ECO:0000256" key="7">
    <source>
        <dbReference type="ARBA" id="ARBA00022982"/>
    </source>
</evidence>
<name>A0A9P5X4F0_9AGAR</name>
<dbReference type="PANTHER" id="PTHR32361:SF9">
    <property type="entry name" value="FERRIC REDUCTASE TRANSMEMBRANE COMPONENT 3-RELATED"/>
    <property type="match status" value="1"/>
</dbReference>
<feature type="transmembrane region" description="Helical" evidence="15">
    <location>
        <begin position="440"/>
        <end position="463"/>
    </location>
</feature>
<dbReference type="Pfam" id="PF08022">
    <property type="entry name" value="FAD_binding_8"/>
    <property type="match status" value="1"/>
</dbReference>
<dbReference type="SUPFAM" id="SSF52343">
    <property type="entry name" value="Ferredoxin reductase-like, C-terminal NADP-linked domain"/>
    <property type="match status" value="1"/>
</dbReference>
<dbReference type="InterPro" id="IPR013112">
    <property type="entry name" value="FAD-bd_8"/>
</dbReference>
<dbReference type="GO" id="GO:0005886">
    <property type="term" value="C:plasma membrane"/>
    <property type="evidence" value="ECO:0007669"/>
    <property type="project" value="UniProtKB-SubCell"/>
</dbReference>
<dbReference type="OrthoDB" id="4494341at2759"/>
<evidence type="ECO:0000259" key="16">
    <source>
        <dbReference type="PROSITE" id="PS51384"/>
    </source>
</evidence>
<dbReference type="InterPro" id="IPR013121">
    <property type="entry name" value="Fe_red_NAD-bd_6"/>
</dbReference>
<evidence type="ECO:0000256" key="2">
    <source>
        <dbReference type="ARBA" id="ARBA00006278"/>
    </source>
</evidence>
<evidence type="ECO:0000256" key="6">
    <source>
        <dbReference type="ARBA" id="ARBA00022692"/>
    </source>
</evidence>
<dbReference type="Gene3D" id="3.40.50.80">
    <property type="entry name" value="Nucleotide-binding domain of ferredoxin-NADP reductase (FNR) module"/>
    <property type="match status" value="1"/>
</dbReference>
<gene>
    <name evidence="17" type="ORF">P691DRAFT_807110</name>
</gene>
<dbReference type="Gene3D" id="2.40.30.10">
    <property type="entry name" value="Translation factors"/>
    <property type="match status" value="1"/>
</dbReference>
<dbReference type="Pfam" id="PF01794">
    <property type="entry name" value="Ferric_reduct"/>
    <property type="match status" value="1"/>
</dbReference>
<feature type="transmembrane region" description="Helical" evidence="15">
    <location>
        <begin position="230"/>
        <end position="254"/>
    </location>
</feature>
<dbReference type="InterPro" id="IPR013130">
    <property type="entry name" value="Fe3_Rdtase_TM_dom"/>
</dbReference>
<feature type="domain" description="FAD-binding FR-type" evidence="16">
    <location>
        <begin position="332"/>
        <end position="440"/>
    </location>
</feature>
<keyword evidence="12" id="KW-0325">Glycoprotein</keyword>
<keyword evidence="5" id="KW-1003">Cell membrane</keyword>
<dbReference type="CDD" id="cd06186">
    <property type="entry name" value="NOX_Duox_like_FAD_NADP"/>
    <property type="match status" value="1"/>
</dbReference>
<keyword evidence="18" id="KW-1185">Reference proteome</keyword>
<evidence type="ECO:0000313" key="18">
    <source>
        <dbReference type="Proteomes" id="UP000807342"/>
    </source>
</evidence>
<dbReference type="GO" id="GO:0052851">
    <property type="term" value="F:ferric-chelate reductase (NADPH) activity"/>
    <property type="evidence" value="ECO:0007669"/>
    <property type="project" value="UniProtKB-EC"/>
</dbReference>
<sequence length="659" mass="72836">MENLQPLTGFPTYNLPPTKAYITKGSQTPDPDRAIRIQHAQAYPLQVWYFLACLIFLVSIVNWTGLGLKYYRARVQRKRLSRTSGEASSQLRTSVSLLRLPGALGDTFRVLSFRWTIPIGQTYRLNFADVLLTAMYIIVCFTCALVNTTSTKGVKFDPHYYANIAGHIVALQFPLIVALGMKNNIISFLTGVSFDKLLYLHGIVSRVVVVLICLHATGRVNQLNDRLVGVTAITVPVIQAGVVAGVSLALLSIVSIRPIRRKAYEFFLIVHFFLAFTAVLSAYFHAESLDYGHFVWPAFLLWGLDRLIRVLRIATHSIMKKSSGPVSTTEAKTNPPTEVITNPKLELLSSQFVQLTIPKPRFFHWRPGQCAYLTFPGVSASPLEAHPFTISTIDDGSENSHLKFFIRVQKGATKRLFNSAEGSGEVRVLLDGPYSSPPLLIGYDTVLLIAGGSGVAFTLPLFLDLIKRSKQRGPMCRRLTFVWTIRNMDHLTWIQSELLEVLQDLPSHLTLSIHIFITGAADAAAQGDVEEDLEALDDDTASNSEAHKSDNEDTTEGQNEKAIGSSNINKTTKDLLVLPMVKIHQGRADLDKLIRDEVMLAKDTMSVNVCGIHGLTGAVRKAMQYPRMLDILKGGPTISLHVEAFGGNTPSLVQVDLVP</sequence>